<dbReference type="SMART" id="SM00849">
    <property type="entry name" value="Lactamase_B"/>
    <property type="match status" value="1"/>
</dbReference>
<dbReference type="PATRIC" id="fig|1619041.3.peg.127"/>
<evidence type="ECO:0000313" key="5">
    <source>
        <dbReference type="Proteomes" id="UP000033999"/>
    </source>
</evidence>
<keyword evidence="4" id="KW-0540">Nuclease</keyword>
<dbReference type="InterPro" id="IPR036866">
    <property type="entry name" value="RibonucZ/Hydroxyglut_hydro"/>
</dbReference>
<evidence type="ECO:0000313" key="4">
    <source>
        <dbReference type="EMBL" id="KKU08010.1"/>
    </source>
</evidence>
<dbReference type="SUPFAM" id="SSF56281">
    <property type="entry name" value="Metallo-hydrolase/oxidoreductase"/>
    <property type="match status" value="1"/>
</dbReference>
<evidence type="ECO:0000259" key="2">
    <source>
        <dbReference type="SMART" id="SM00849"/>
    </source>
</evidence>
<gene>
    <name evidence="4" type="ORF">UX10_C0003G0020</name>
</gene>
<evidence type="ECO:0000256" key="1">
    <source>
        <dbReference type="ARBA" id="ARBA00022801"/>
    </source>
</evidence>
<dbReference type="InterPro" id="IPR011108">
    <property type="entry name" value="RMMBL"/>
</dbReference>
<dbReference type="GO" id="GO:0004527">
    <property type="term" value="F:exonuclease activity"/>
    <property type="evidence" value="ECO:0007669"/>
    <property type="project" value="UniProtKB-KW"/>
</dbReference>
<dbReference type="SMART" id="SM01027">
    <property type="entry name" value="Beta-Casp"/>
    <property type="match status" value="1"/>
</dbReference>
<dbReference type="InterPro" id="IPR001279">
    <property type="entry name" value="Metallo-B-lactamas"/>
</dbReference>
<dbReference type="Gene3D" id="3.60.15.10">
    <property type="entry name" value="Ribonuclease Z/Hydroxyacylglutathione hydrolase-like"/>
    <property type="match status" value="1"/>
</dbReference>
<dbReference type="Pfam" id="PF07521">
    <property type="entry name" value="RMMBL"/>
    <property type="match status" value="1"/>
</dbReference>
<dbReference type="Pfam" id="PF10996">
    <property type="entry name" value="Beta-Casp"/>
    <property type="match status" value="1"/>
</dbReference>
<accession>A0A0G1QH72</accession>
<feature type="domain" description="Metallo-beta-lactamase" evidence="2">
    <location>
        <begin position="2"/>
        <end position="194"/>
    </location>
</feature>
<dbReference type="Gene3D" id="3.40.50.10890">
    <property type="match status" value="1"/>
</dbReference>
<dbReference type="GO" id="GO:0004521">
    <property type="term" value="F:RNA endonuclease activity"/>
    <property type="evidence" value="ECO:0007669"/>
    <property type="project" value="TreeGrafter"/>
</dbReference>
<keyword evidence="1" id="KW-0378">Hydrolase</keyword>
<protein>
    <submittedName>
        <fullName evidence="4">Putative exonuclease of the beta-lactamase fold involved in RNA processing</fullName>
    </submittedName>
</protein>
<dbReference type="EMBL" id="LCKX01000003">
    <property type="protein sequence ID" value="KKU08010.1"/>
    <property type="molecule type" value="Genomic_DNA"/>
</dbReference>
<dbReference type="PANTHER" id="PTHR11203">
    <property type="entry name" value="CLEAVAGE AND POLYADENYLATION SPECIFICITY FACTOR FAMILY MEMBER"/>
    <property type="match status" value="1"/>
</dbReference>
<reference evidence="4 5" key="1">
    <citation type="journal article" date="2015" name="Nature">
        <title>rRNA introns, odd ribosomes, and small enigmatic genomes across a large radiation of phyla.</title>
        <authorList>
            <person name="Brown C.T."/>
            <person name="Hug L.A."/>
            <person name="Thomas B.C."/>
            <person name="Sharon I."/>
            <person name="Castelle C.J."/>
            <person name="Singh A."/>
            <person name="Wilkins M.J."/>
            <person name="Williams K.H."/>
            <person name="Banfield J.F."/>
        </authorList>
    </citation>
    <scope>NUCLEOTIDE SEQUENCE [LARGE SCALE GENOMIC DNA]</scope>
</reference>
<sequence>MTGSCHHIETGGHKFLVDCGQFQGSHFIADRNYNPFGFNAAELDAVMITHAHLDHTGRVPQLIHQGFTGPLYANHATKDLTKLIWEDALGVMLYNEKKYEDPPLFHQDDIDSAWRHFKGVDYGKQIAVAESVQASFFDAGHILGSAFIRFEAEGKTVVFSGDIGNSHVPIVRETHPLGEADALVLETTYGAVSHEDPEKRIYLLQGAIVDTMKRGGVLMIPAFSLERTQEILYEMNQLVESKLIPRVPIFLDSPLAAAATEVFEKYPQYYDEAAHYLVGKGDNFFKFPGLAITKTSDESKHINDVRAPKIIIAGSGMINGGRIQHHVLRYVSDPKSMVLIVSYQAEGTIGRRLLQGAREVKIYGQTVPVHAEVRAIGAYSAHGDQNKLVRWVADAKRPPKKIFLVHGEPASRDSMEEKLKEALPGVEVYKPMVGESAEV</sequence>
<name>A0A0G1QH72_9BACT</name>
<evidence type="ECO:0000259" key="3">
    <source>
        <dbReference type="SMART" id="SM01027"/>
    </source>
</evidence>
<feature type="domain" description="Beta-Casp" evidence="3">
    <location>
        <begin position="228"/>
        <end position="353"/>
    </location>
</feature>
<dbReference type="CDD" id="cd16295">
    <property type="entry name" value="TTHA0252-CPSF-like_MBL-fold"/>
    <property type="match status" value="1"/>
</dbReference>
<dbReference type="AlphaFoldDB" id="A0A0G1QH72"/>
<comment type="caution">
    <text evidence="4">The sequence shown here is derived from an EMBL/GenBank/DDBJ whole genome shotgun (WGS) entry which is preliminary data.</text>
</comment>
<organism evidence="4 5">
    <name type="scientific">Candidatus Magasanikbacteria bacterium GW2011_GWA2_45_39</name>
    <dbReference type="NCBI Taxonomy" id="1619041"/>
    <lineage>
        <taxon>Bacteria</taxon>
        <taxon>Candidatus Magasanikiibacteriota</taxon>
    </lineage>
</organism>
<proteinExistence type="predicted"/>
<dbReference type="Pfam" id="PF00753">
    <property type="entry name" value="Lactamase_B"/>
    <property type="match status" value="1"/>
</dbReference>
<dbReference type="InterPro" id="IPR022712">
    <property type="entry name" value="Beta_Casp"/>
</dbReference>
<dbReference type="InterPro" id="IPR050698">
    <property type="entry name" value="MBL"/>
</dbReference>
<dbReference type="PANTHER" id="PTHR11203:SF37">
    <property type="entry name" value="INTEGRATOR COMPLEX SUBUNIT 11"/>
    <property type="match status" value="1"/>
</dbReference>
<dbReference type="Proteomes" id="UP000033999">
    <property type="component" value="Unassembled WGS sequence"/>
</dbReference>
<keyword evidence="4" id="KW-0269">Exonuclease</keyword>